<dbReference type="AlphaFoldDB" id="A0A562UTX6"/>
<dbReference type="PANTHER" id="PTHR43364">
    <property type="entry name" value="NADH-SPECIFIC METHYLGLYOXAL REDUCTASE-RELATED"/>
    <property type="match status" value="1"/>
</dbReference>
<evidence type="ECO:0000256" key="1">
    <source>
        <dbReference type="ARBA" id="ARBA00023002"/>
    </source>
</evidence>
<comment type="caution">
    <text evidence="3">The sequence shown here is derived from an EMBL/GenBank/DDBJ whole genome shotgun (WGS) entry which is preliminary data.</text>
</comment>
<evidence type="ECO:0000313" key="4">
    <source>
        <dbReference type="Proteomes" id="UP000320547"/>
    </source>
</evidence>
<keyword evidence="4" id="KW-1185">Reference proteome</keyword>
<evidence type="ECO:0000259" key="2">
    <source>
        <dbReference type="Pfam" id="PF00248"/>
    </source>
</evidence>
<dbReference type="RefSeq" id="WP_067596439.1">
    <property type="nucleotide sequence ID" value="NZ_CP015963.1"/>
</dbReference>
<dbReference type="SUPFAM" id="SSF51430">
    <property type="entry name" value="NAD(P)-linked oxidoreductase"/>
    <property type="match status" value="1"/>
</dbReference>
<accession>A0A562UTX6</accession>
<keyword evidence="1" id="KW-0560">Oxidoreductase</keyword>
<dbReference type="PANTHER" id="PTHR43364:SF4">
    <property type="entry name" value="NAD(P)-LINKED OXIDOREDUCTASE SUPERFAMILY PROTEIN"/>
    <property type="match status" value="1"/>
</dbReference>
<dbReference type="STRING" id="476157.GCA_001663155_00074"/>
<dbReference type="InterPro" id="IPR036812">
    <property type="entry name" value="NAD(P)_OxRdtase_dom_sf"/>
</dbReference>
<dbReference type="Gene3D" id="3.20.20.100">
    <property type="entry name" value="NADP-dependent oxidoreductase domain"/>
    <property type="match status" value="1"/>
</dbReference>
<dbReference type="GO" id="GO:0016491">
    <property type="term" value="F:oxidoreductase activity"/>
    <property type="evidence" value="ECO:0007669"/>
    <property type="project" value="UniProtKB-KW"/>
</dbReference>
<dbReference type="InterPro" id="IPR023210">
    <property type="entry name" value="NADP_OxRdtase_dom"/>
</dbReference>
<dbReference type="EMBL" id="VLLK01000001">
    <property type="protein sequence ID" value="TWJ09048.1"/>
    <property type="molecule type" value="Genomic_DNA"/>
</dbReference>
<evidence type="ECO:0000313" key="3">
    <source>
        <dbReference type="EMBL" id="TWJ09048.1"/>
    </source>
</evidence>
<dbReference type="InterPro" id="IPR050523">
    <property type="entry name" value="AKR_Detox_Biosynth"/>
</dbReference>
<proteinExistence type="predicted"/>
<dbReference type="Proteomes" id="UP000320547">
    <property type="component" value="Unassembled WGS sequence"/>
</dbReference>
<dbReference type="FunFam" id="3.20.20.100:FF:000004">
    <property type="entry name" value="Oxidoreductase, aldo/keto reductase"/>
    <property type="match status" value="1"/>
</dbReference>
<dbReference type="Pfam" id="PF00248">
    <property type="entry name" value="Aldo_ket_red"/>
    <property type="match status" value="1"/>
</dbReference>
<organism evidence="3 4">
    <name type="scientific">Altererythrobacter ishigakiensis</name>
    <dbReference type="NCBI Taxonomy" id="476157"/>
    <lineage>
        <taxon>Bacteria</taxon>
        <taxon>Pseudomonadati</taxon>
        <taxon>Pseudomonadota</taxon>
        <taxon>Alphaproteobacteria</taxon>
        <taxon>Sphingomonadales</taxon>
        <taxon>Erythrobacteraceae</taxon>
        <taxon>Altererythrobacter</taxon>
    </lineage>
</organism>
<gene>
    <name evidence="3" type="ORF">JN10_0670</name>
</gene>
<dbReference type="CDD" id="cd19079">
    <property type="entry name" value="AKR_EcYajO-like"/>
    <property type="match status" value="1"/>
</dbReference>
<protein>
    <submittedName>
        <fullName evidence="3">Aryl-alcohol dehydrogenase-like predicted oxidoreductase</fullName>
    </submittedName>
</protein>
<dbReference type="GO" id="GO:0005829">
    <property type="term" value="C:cytosol"/>
    <property type="evidence" value="ECO:0007669"/>
    <property type="project" value="TreeGrafter"/>
</dbReference>
<sequence length="343" mass="38069">MKFTKLGTSGLTISRLCLGCMTYGDTTKGWHGDWLLDEEESRPFFRKALECGINFFDTANVYAGGTSEEITGKLLKEMAQRDEIVLATKAYFPWRQAPNAGGNSRKALMQAIDDSLTRLGMDYVDLFQIHRWDDETPIEETMEALHDIVKSGKVLHIGASSMYAWQFAKAQEVARANGWTRFISMQNQLNLLYREEEREMLPLCEDQGVSVIPWSPLARGRLARANGEETVRSKTDGVGKALYKDDDTADRDIINAVGTIADAREVSRASVALAWHFTKPVAAAPIIGASKEHHIDAALAALEIELTEEEVAALETPYRPKVPTGMGMPLPPMNQVSVKPVNH</sequence>
<name>A0A562UTX6_9SPHN</name>
<feature type="domain" description="NADP-dependent oxidoreductase" evidence="2">
    <location>
        <begin position="15"/>
        <end position="315"/>
    </location>
</feature>
<dbReference type="OrthoDB" id="7181835at2"/>
<reference evidence="3 4" key="1">
    <citation type="submission" date="2019-07" db="EMBL/GenBank/DDBJ databases">
        <title>Genomic Encyclopedia of Archaeal and Bacterial Type Strains, Phase II (KMG-II): from individual species to whole genera.</title>
        <authorList>
            <person name="Goeker M."/>
        </authorList>
    </citation>
    <scope>NUCLEOTIDE SEQUENCE [LARGE SCALE GENOMIC DNA]</scope>
    <source>
        <strain evidence="3 4">ATCC BAA-2084</strain>
    </source>
</reference>